<dbReference type="SMR" id="A0A178VSQ8"/>
<evidence type="ECO:0000256" key="2">
    <source>
        <dbReference type="ARBA" id="ARBA00022704"/>
    </source>
</evidence>
<accession>A0A178VSQ8</accession>
<dbReference type="KEGG" id="ath:AT2G31980"/>
<dbReference type="InterPro" id="IPR000010">
    <property type="entry name" value="Cystatin_dom"/>
</dbReference>
<keyword evidence="3" id="KW-0732">Signal</keyword>
<evidence type="ECO:0000313" key="5">
    <source>
        <dbReference type="EMBL" id="CAA0374009.1"/>
    </source>
</evidence>
<dbReference type="Pfam" id="PF16845">
    <property type="entry name" value="SQAPI"/>
    <property type="match status" value="1"/>
</dbReference>
<dbReference type="Proteomes" id="UP000434276">
    <property type="component" value="Unassembled WGS sequence"/>
</dbReference>
<evidence type="ECO:0000313" key="6">
    <source>
        <dbReference type="EMBL" id="CAD5320099.1"/>
    </source>
</evidence>
<sequence>MATMLKVSLVLSLLGFLVIAVVTPSAANPFRKSVVLGGKSGVPNIRTNREIQQLGRYCVEQFNQQAQNEQGNIGSIAKTDTAISNPLQFSRVVSAQKQVVAGLKYYLRIEVTQPNGSTRMFDSVVVIQPWLHSKQLLGFTPVVSPVY</sequence>
<dbReference type="SUPFAM" id="SSF54403">
    <property type="entry name" value="Cystatin/monellin"/>
    <property type="match status" value="1"/>
</dbReference>
<reference evidence="5 9" key="3">
    <citation type="submission" date="2019-12" db="EMBL/GenBank/DDBJ databases">
        <authorList>
            <person name="Jiao W.-B."/>
            <person name="Schneeberger K."/>
        </authorList>
    </citation>
    <scope>NUCLEOTIDE SEQUENCE [LARGE SCALE GENOMIC DNA]</scope>
    <source>
        <strain evidence="9">cv. C24</strain>
    </source>
</reference>
<reference evidence="8" key="1">
    <citation type="journal article" date="2016" name="Proc. Natl. Acad. Sci. U.S.A.">
        <title>Chromosome-level assembly of Arabidopsis thaliana Ler reveals the extent of translocation and inversion polymorphisms.</title>
        <authorList>
            <person name="Zapata L."/>
            <person name="Ding J."/>
            <person name="Willing E.M."/>
            <person name="Hartwig B."/>
            <person name="Bezdan D."/>
            <person name="Jiao W.B."/>
            <person name="Patel V."/>
            <person name="Velikkakam James G."/>
            <person name="Koornneef M."/>
            <person name="Ossowski S."/>
            <person name="Schneeberger K."/>
        </authorList>
    </citation>
    <scope>NUCLEOTIDE SEQUENCE [LARGE SCALE GENOMIC DNA]</scope>
    <source>
        <strain evidence="8">cv. Landsberg erecta</strain>
    </source>
</reference>
<evidence type="ECO:0000313" key="8">
    <source>
        <dbReference type="Proteomes" id="UP000078284"/>
    </source>
</evidence>
<dbReference type="InterPro" id="IPR046350">
    <property type="entry name" value="Cystatin_sf"/>
</dbReference>
<dbReference type="EMBL" id="LUHQ01000002">
    <property type="protein sequence ID" value="OAP08876.1"/>
    <property type="molecule type" value="Genomic_DNA"/>
</dbReference>
<organism evidence="7 8">
    <name type="scientific">Arabidopsis thaliana</name>
    <name type="common">Mouse-ear cress</name>
    <dbReference type="NCBI Taxonomy" id="3702"/>
    <lineage>
        <taxon>Eukaryota</taxon>
        <taxon>Viridiplantae</taxon>
        <taxon>Streptophyta</taxon>
        <taxon>Embryophyta</taxon>
        <taxon>Tracheophyta</taxon>
        <taxon>Spermatophyta</taxon>
        <taxon>Magnoliopsida</taxon>
        <taxon>eudicotyledons</taxon>
        <taxon>Gunneridae</taxon>
        <taxon>Pentapetalae</taxon>
        <taxon>rosids</taxon>
        <taxon>malvids</taxon>
        <taxon>Brassicales</taxon>
        <taxon>Brassicaceae</taxon>
        <taxon>Camelineae</taxon>
        <taxon>Arabidopsis</taxon>
    </lineage>
</organism>
<proteinExistence type="predicted"/>
<dbReference type="OMA" id="HRGIHKM"/>
<name>A0A178VSQ8_ARATH</name>
<accession>A0A5S9X324</accession>
<gene>
    <name evidence="7" type="ordered locus">AXX17_At2g28270</name>
    <name evidence="6" type="ORF">AT9943_LOCUS8244</name>
    <name evidence="5" type="ORF">C24_LOCUS9469</name>
</gene>
<dbReference type="SMART" id="SM00043">
    <property type="entry name" value="CY"/>
    <property type="match status" value="1"/>
</dbReference>
<dbReference type="AlphaFoldDB" id="A0A178VSQ8"/>
<evidence type="ECO:0000259" key="4">
    <source>
        <dbReference type="SMART" id="SM00043"/>
    </source>
</evidence>
<evidence type="ECO:0000256" key="3">
    <source>
        <dbReference type="SAM" id="SignalP"/>
    </source>
</evidence>
<dbReference type="InterPro" id="IPR018073">
    <property type="entry name" value="Prot_inh_cystat_CS"/>
</dbReference>
<dbReference type="ExpressionAtlas" id="A0A178VSQ8">
    <property type="expression patterns" value="baseline and differential"/>
</dbReference>
<evidence type="ECO:0000313" key="9">
    <source>
        <dbReference type="Proteomes" id="UP000434276"/>
    </source>
</evidence>
<dbReference type="Proteomes" id="UP000078284">
    <property type="component" value="Chromosome 2"/>
</dbReference>
<dbReference type="PROSITE" id="PS00287">
    <property type="entry name" value="CYSTATIN"/>
    <property type="match status" value="1"/>
</dbReference>
<feature type="chain" id="PRO_5038213933" evidence="3">
    <location>
        <begin position="28"/>
        <end position="147"/>
    </location>
</feature>
<dbReference type="PANTHER" id="PTHR47373:SF1">
    <property type="entry name" value="CYSTEINE PROTEINASE INHIBITOR 2"/>
    <property type="match status" value="1"/>
</dbReference>
<feature type="domain" description="Cystatin" evidence="4">
    <location>
        <begin position="34"/>
        <end position="142"/>
    </location>
</feature>
<evidence type="ECO:0000256" key="1">
    <source>
        <dbReference type="ARBA" id="ARBA00022690"/>
    </source>
</evidence>
<dbReference type="EMBL" id="CACSHJ010000088">
    <property type="protein sequence ID" value="CAA0374009.1"/>
    <property type="molecule type" value="Genomic_DNA"/>
</dbReference>
<keyword evidence="1" id="KW-0646">Protease inhibitor</keyword>
<dbReference type="GO" id="GO:0004869">
    <property type="term" value="F:cysteine-type endopeptidase inhibitor activity"/>
    <property type="evidence" value="ECO:0007669"/>
    <property type="project" value="UniProtKB-KW"/>
</dbReference>
<evidence type="ECO:0000313" key="7">
    <source>
        <dbReference type="EMBL" id="OAP08876.1"/>
    </source>
</evidence>
<dbReference type="OrthoDB" id="1908104at2759"/>
<feature type="signal peptide" evidence="3">
    <location>
        <begin position="1"/>
        <end position="27"/>
    </location>
</feature>
<dbReference type="Proteomes" id="UP000516314">
    <property type="component" value="Chromosome 2"/>
</dbReference>
<reference evidence="7" key="2">
    <citation type="submission" date="2016-03" db="EMBL/GenBank/DDBJ databases">
        <title>Full-length assembly of Arabidopsis thaliana Ler reveals the complement of translocations and inversions.</title>
        <authorList>
            <person name="Zapata L."/>
            <person name="Schneeberger K."/>
            <person name="Ossowski S."/>
        </authorList>
    </citation>
    <scope>NUCLEOTIDE SEQUENCE [LARGE SCALE GENOMIC DNA]</scope>
    <source>
        <tissue evidence="7">Leaf</tissue>
    </source>
</reference>
<dbReference type="CDD" id="cd00042">
    <property type="entry name" value="CY"/>
    <property type="match status" value="1"/>
</dbReference>
<dbReference type="PANTHER" id="PTHR47373">
    <property type="entry name" value="CYSTEINE PROTEINASE INHIBITOR 2"/>
    <property type="match status" value="1"/>
</dbReference>
<dbReference type="EMBL" id="LR881467">
    <property type="protein sequence ID" value="CAD5320099.1"/>
    <property type="molecule type" value="Genomic_DNA"/>
</dbReference>
<evidence type="ECO:0000313" key="10">
    <source>
        <dbReference type="Proteomes" id="UP000516314"/>
    </source>
</evidence>
<reference evidence="6 10" key="4">
    <citation type="submission" date="2020-09" db="EMBL/GenBank/DDBJ databases">
        <authorList>
            <person name="Ashkenazy H."/>
        </authorList>
    </citation>
    <scope>NUCLEOTIDE SEQUENCE [LARGE SCALE GENOMIC DNA]</scope>
    <source>
        <strain evidence="10">cv. Cdm-0</strain>
    </source>
</reference>
<dbReference type="Gene3D" id="3.10.450.10">
    <property type="match status" value="1"/>
</dbReference>
<protein>
    <submittedName>
        <fullName evidence="6">(thale cress) hypothetical protein</fullName>
    </submittedName>
    <submittedName>
        <fullName evidence="7">CYS2</fullName>
    </submittedName>
</protein>
<keyword evidence="2" id="KW-0789">Thiol protease inhibitor</keyword>